<feature type="chain" id="PRO_5022857464" evidence="1">
    <location>
        <begin position="16"/>
        <end position="134"/>
    </location>
</feature>
<accession>A0A5E4Z006</accession>
<dbReference type="Proteomes" id="UP000406256">
    <property type="component" value="Unassembled WGS sequence"/>
</dbReference>
<evidence type="ECO:0000256" key="1">
    <source>
        <dbReference type="SAM" id="SignalP"/>
    </source>
</evidence>
<dbReference type="EMBL" id="CABPSB010000030">
    <property type="protein sequence ID" value="VVE54514.1"/>
    <property type="molecule type" value="Genomic_DNA"/>
</dbReference>
<evidence type="ECO:0000313" key="3">
    <source>
        <dbReference type="Proteomes" id="UP000406256"/>
    </source>
</evidence>
<feature type="signal peptide" evidence="1">
    <location>
        <begin position="1"/>
        <end position="15"/>
    </location>
</feature>
<keyword evidence="1" id="KW-0732">Signal</keyword>
<dbReference type="RefSeq" id="WP_150671393.1">
    <property type="nucleotide sequence ID" value="NZ_CABPSB010000030.1"/>
</dbReference>
<dbReference type="AlphaFoldDB" id="A0A5E4Z006"/>
<sequence>MAFLLQKHVPLSAVAALNANVGAPGQTAVDDQTSDVYVKLTTGWVKVRDGSGNGVPVAINGPVTVQNSAGTVTRSLTATNGVVSLAATDAIVTNGASLVLQNSSGTTSSGNAGLNSPAVATVSAGVVSAVKASA</sequence>
<organism evidence="2 3">
    <name type="scientific">Pandoraea anhela</name>
    <dbReference type="NCBI Taxonomy" id="2508295"/>
    <lineage>
        <taxon>Bacteria</taxon>
        <taxon>Pseudomonadati</taxon>
        <taxon>Pseudomonadota</taxon>
        <taxon>Betaproteobacteria</taxon>
        <taxon>Burkholderiales</taxon>
        <taxon>Burkholderiaceae</taxon>
        <taxon>Pandoraea</taxon>
    </lineage>
</organism>
<gene>
    <name evidence="2" type="ORF">PAN31108_04936</name>
</gene>
<reference evidence="2 3" key="1">
    <citation type="submission" date="2019-08" db="EMBL/GenBank/DDBJ databases">
        <authorList>
            <person name="Peeters C."/>
        </authorList>
    </citation>
    <scope>NUCLEOTIDE SEQUENCE [LARGE SCALE GENOMIC DNA]</scope>
    <source>
        <strain evidence="2 3">LMG 31108</strain>
    </source>
</reference>
<evidence type="ECO:0000313" key="2">
    <source>
        <dbReference type="EMBL" id="VVE54514.1"/>
    </source>
</evidence>
<protein>
    <submittedName>
        <fullName evidence="2">Uncharacterized protein</fullName>
    </submittedName>
</protein>
<keyword evidence="3" id="KW-1185">Reference proteome</keyword>
<name>A0A5E4Z006_9BURK</name>
<proteinExistence type="predicted"/>